<dbReference type="Gene3D" id="1.10.2020.10">
    <property type="entry name" value="uronate isomerase, domain 2, chain A"/>
    <property type="match status" value="1"/>
</dbReference>
<reference evidence="1" key="1">
    <citation type="submission" date="2021-01" db="EMBL/GenBank/DDBJ databases">
        <authorList>
            <person name="Corre E."/>
            <person name="Pelletier E."/>
            <person name="Niang G."/>
            <person name="Scheremetjew M."/>
            <person name="Finn R."/>
            <person name="Kale V."/>
            <person name="Holt S."/>
            <person name="Cochrane G."/>
            <person name="Meng A."/>
            <person name="Brown T."/>
            <person name="Cohen L."/>
        </authorList>
    </citation>
    <scope>NUCLEOTIDE SEQUENCE</scope>
    <source>
        <strain evidence="1">CCMP1243</strain>
    </source>
</reference>
<protein>
    <recommendedName>
        <fullName evidence="2">Glucuronate isomerase</fullName>
    </recommendedName>
</protein>
<gene>
    <name evidence="1" type="ORF">RMAR1173_LOCUS9768</name>
</gene>
<dbReference type="AlphaFoldDB" id="A0A7S2S087"/>
<evidence type="ECO:0000313" key="1">
    <source>
        <dbReference type="EMBL" id="CAD9685634.1"/>
    </source>
</evidence>
<dbReference type="Gene3D" id="3.20.20.140">
    <property type="entry name" value="Metal-dependent hydrolases"/>
    <property type="match status" value="2"/>
</dbReference>
<accession>A0A7S2S087</accession>
<name>A0A7S2S087_9STRA</name>
<dbReference type="SUPFAM" id="SSF51556">
    <property type="entry name" value="Metallo-dependent hydrolases"/>
    <property type="match status" value="1"/>
</dbReference>
<evidence type="ECO:0008006" key="2">
    <source>
        <dbReference type="Google" id="ProtNLM"/>
    </source>
</evidence>
<proteinExistence type="predicted"/>
<dbReference type="InterPro" id="IPR032466">
    <property type="entry name" value="Metal_Hydrolase"/>
</dbReference>
<organism evidence="1">
    <name type="scientific">Rhizochromulina marina</name>
    <dbReference type="NCBI Taxonomy" id="1034831"/>
    <lineage>
        <taxon>Eukaryota</taxon>
        <taxon>Sar</taxon>
        <taxon>Stramenopiles</taxon>
        <taxon>Ochrophyta</taxon>
        <taxon>Dictyochophyceae</taxon>
        <taxon>Rhizochromulinales</taxon>
        <taxon>Rhizochromulina</taxon>
    </lineage>
</organism>
<dbReference type="EMBL" id="HBHJ01014839">
    <property type="protein sequence ID" value="CAD9685634.1"/>
    <property type="molecule type" value="Transcribed_RNA"/>
</dbReference>
<sequence>MSGLEATSAQLLAKDDVGGVVRRTVETTRVVDVHTHLFPPTHEDLFLHGIDNLLTYHYLVAEFFMTAEGLAPEDFFALSVEAQADRIWQHLFVDRSPVSEATQGVVTVLSKLGLGGMVATRDLGAIREWFRAQPVEEHVEKVFDLAGVEYVVMTNIPFDPKEARHWRERKNAGSRFRSALRVDALFAGDMETVTAALSQAGHELSVTGLTAYLEEWVDLIHPEYLMASTPHDFHLPNGPLDQFIGCSCQVGPSRSLLTPGSFGISSRHATTCKALELTGSGPELLHKVVFPLCESKGLPMALKVGAFRGLNPSLRSGGDGVVVADLSEVAKLVQQYPKVKFLVTVLSRNNQHEAAVMAQKFPNLHLYGCWWYCNNPSIIEEITRMRIEMLGLGFTAQHSDCRVLEHLLYKWPHFREILIPILTTEFEKLVGRGWPLTEEQVVRDVTRVLRGAYEDFMRKHIP</sequence>